<evidence type="ECO:0000313" key="2">
    <source>
        <dbReference type="EMBL" id="KFM26249.1"/>
    </source>
</evidence>
<accession>A0A087SKJ5</accession>
<reference evidence="2 3" key="1">
    <citation type="journal article" date="2014" name="BMC Genomics">
        <title>Oil accumulation mechanisms of the oleaginous microalga Chlorella protothecoides revealed through its genome, transcriptomes, and proteomes.</title>
        <authorList>
            <person name="Gao C."/>
            <person name="Wang Y."/>
            <person name="Shen Y."/>
            <person name="Yan D."/>
            <person name="He X."/>
            <person name="Dai J."/>
            <person name="Wu Q."/>
        </authorList>
    </citation>
    <scope>NUCLEOTIDE SEQUENCE [LARGE SCALE GENOMIC DNA]</scope>
    <source>
        <strain evidence="2 3">0710</strain>
    </source>
</reference>
<dbReference type="EMBL" id="KL662127">
    <property type="protein sequence ID" value="KFM26249.1"/>
    <property type="molecule type" value="Genomic_DNA"/>
</dbReference>
<keyword evidence="3" id="KW-1185">Reference proteome</keyword>
<dbReference type="Proteomes" id="UP000028924">
    <property type="component" value="Unassembled WGS sequence"/>
</dbReference>
<name>A0A087SKJ5_AUXPR</name>
<gene>
    <name evidence="2" type="ORF">F751_4742</name>
</gene>
<dbReference type="RefSeq" id="XP_011399145.1">
    <property type="nucleotide sequence ID" value="XM_011400843.1"/>
</dbReference>
<protein>
    <submittedName>
        <fullName evidence="2">Uncharacterized protein</fullName>
    </submittedName>
</protein>
<evidence type="ECO:0000256" key="1">
    <source>
        <dbReference type="SAM" id="MobiDB-lite"/>
    </source>
</evidence>
<dbReference type="GeneID" id="23616133"/>
<evidence type="ECO:0000313" key="3">
    <source>
        <dbReference type="Proteomes" id="UP000028924"/>
    </source>
</evidence>
<feature type="region of interest" description="Disordered" evidence="1">
    <location>
        <begin position="1"/>
        <end position="21"/>
    </location>
</feature>
<dbReference type="AlphaFoldDB" id="A0A087SKJ5"/>
<sequence>MRTPPRYHSLPPPTASPVPTRASCVTGHTRSTGPAAIALLVGGGQLRQLGLQLLLARLVRQLGLLPGLLVGGRLALLPLLHRVGADGCVHRGVQLLQPLGLQPGLDVAREVALVLLRLLLLQRLHVLRHMASQDVLAQDLGVQLLGLTRVADEALVGVGHVQAAVQGALQRGKDLGPGAGALEARVQQRDEGAWALVRGVHVVVLAHIPCVALIRLIQPKLGQHAAGQQEARGVGGRVVGQARGQAVGGQLVGVGGGDHDVAGQRGVRDLADDVGVGEAHDKPGREWGRGGQRVIWAGVEGRGVLGQQGGRLTHPLIPGDRVGQPSSHRPVLGGVVLVLVLGGQPQAGAVVGLSLTPPAVLDLREGAAGWHAGPRVDSPREDPARDTAAQAAACGRAASRWQRPRYS</sequence>
<organism evidence="2 3">
    <name type="scientific">Auxenochlorella protothecoides</name>
    <name type="common">Green microalga</name>
    <name type="synonym">Chlorella protothecoides</name>
    <dbReference type="NCBI Taxonomy" id="3075"/>
    <lineage>
        <taxon>Eukaryota</taxon>
        <taxon>Viridiplantae</taxon>
        <taxon>Chlorophyta</taxon>
        <taxon>core chlorophytes</taxon>
        <taxon>Trebouxiophyceae</taxon>
        <taxon>Chlorellales</taxon>
        <taxon>Chlorellaceae</taxon>
        <taxon>Auxenochlorella</taxon>
    </lineage>
</organism>
<feature type="compositionally biased region" description="Low complexity" evidence="1">
    <location>
        <begin position="386"/>
        <end position="400"/>
    </location>
</feature>
<proteinExistence type="predicted"/>
<dbReference type="KEGG" id="apro:F751_4742"/>
<feature type="region of interest" description="Disordered" evidence="1">
    <location>
        <begin position="370"/>
        <end position="407"/>
    </location>
</feature>